<reference evidence="1" key="2">
    <citation type="submission" date="2025-09" db="UniProtKB">
        <authorList>
            <consortium name="Ensembl"/>
        </authorList>
    </citation>
    <scope>IDENTIFICATION</scope>
</reference>
<dbReference type="Ensembl" id="ENSNNAT00000002571.1">
    <property type="protein sequence ID" value="ENSNNAP00000002449.1"/>
    <property type="gene ID" value="ENSNNAG00000001690.1"/>
</dbReference>
<accession>A0A8C6V821</accession>
<protein>
    <submittedName>
        <fullName evidence="1">Uncharacterized protein</fullName>
    </submittedName>
</protein>
<name>A0A8C6V821_NAJNA</name>
<organism evidence="1 2">
    <name type="scientific">Naja naja</name>
    <name type="common">Indian cobra</name>
    <dbReference type="NCBI Taxonomy" id="35670"/>
    <lineage>
        <taxon>Eukaryota</taxon>
        <taxon>Metazoa</taxon>
        <taxon>Chordata</taxon>
        <taxon>Craniata</taxon>
        <taxon>Vertebrata</taxon>
        <taxon>Euteleostomi</taxon>
        <taxon>Lepidosauria</taxon>
        <taxon>Squamata</taxon>
        <taxon>Bifurcata</taxon>
        <taxon>Unidentata</taxon>
        <taxon>Episquamata</taxon>
        <taxon>Toxicofera</taxon>
        <taxon>Serpentes</taxon>
        <taxon>Colubroidea</taxon>
        <taxon>Elapidae</taxon>
        <taxon>Elapinae</taxon>
        <taxon>Naja</taxon>
    </lineage>
</organism>
<reference evidence="1" key="1">
    <citation type="submission" date="2025-08" db="UniProtKB">
        <authorList>
            <consortium name="Ensembl"/>
        </authorList>
    </citation>
    <scope>IDENTIFICATION</scope>
</reference>
<dbReference type="Proteomes" id="UP000694559">
    <property type="component" value="Unplaced"/>
</dbReference>
<evidence type="ECO:0000313" key="2">
    <source>
        <dbReference type="Proteomes" id="UP000694559"/>
    </source>
</evidence>
<proteinExistence type="predicted"/>
<evidence type="ECO:0000313" key="1">
    <source>
        <dbReference type="Ensembl" id="ENSNNAP00000002449.1"/>
    </source>
</evidence>
<dbReference type="AlphaFoldDB" id="A0A8C6V821"/>
<sequence>MLNILVNSFKTSLSPSVQDLPPKNQKQCHKQNGVCSFRCNYNLKEYGKCNKWRCCCIRWMIDR</sequence>
<keyword evidence="2" id="KW-1185">Reference proteome</keyword>